<accession>A0A9P6EZE5</accession>
<dbReference type="AlphaFoldDB" id="A0A9P6EZE5"/>
<evidence type="ECO:0000313" key="1">
    <source>
        <dbReference type="EMBL" id="KAF9538389.1"/>
    </source>
</evidence>
<evidence type="ECO:0000313" key="2">
    <source>
        <dbReference type="Proteomes" id="UP000723463"/>
    </source>
</evidence>
<reference evidence="1" key="1">
    <citation type="journal article" date="2020" name="Fungal Divers.">
        <title>Resolving the Mortierellaceae phylogeny through synthesis of multi-gene phylogenetics and phylogenomics.</title>
        <authorList>
            <person name="Vandepol N."/>
            <person name="Liber J."/>
            <person name="Desiro A."/>
            <person name="Na H."/>
            <person name="Kennedy M."/>
            <person name="Barry K."/>
            <person name="Grigoriev I.V."/>
            <person name="Miller A.N."/>
            <person name="O'Donnell K."/>
            <person name="Stajich J.E."/>
            <person name="Bonito G."/>
        </authorList>
    </citation>
    <scope>NUCLEOTIDE SEQUENCE</scope>
    <source>
        <strain evidence="1">NRRL 2591</strain>
    </source>
</reference>
<organism evidence="1 2">
    <name type="scientific">Mortierella hygrophila</name>
    <dbReference type="NCBI Taxonomy" id="979708"/>
    <lineage>
        <taxon>Eukaryota</taxon>
        <taxon>Fungi</taxon>
        <taxon>Fungi incertae sedis</taxon>
        <taxon>Mucoromycota</taxon>
        <taxon>Mortierellomycotina</taxon>
        <taxon>Mortierellomycetes</taxon>
        <taxon>Mortierellales</taxon>
        <taxon>Mortierellaceae</taxon>
        <taxon>Mortierella</taxon>
    </lineage>
</organism>
<gene>
    <name evidence="1" type="ORF">EC957_006861</name>
</gene>
<keyword evidence="2" id="KW-1185">Reference proteome</keyword>
<sequence length="592" mass="66628">MDTKEKDDDRDKDKVGGEMRSRSRCPILLRRSFDLGGHLAVELKKPYGNGSHELRKKKKGVLDASIDIGIQEQATAVKNFLFLNKLTSKRELGLFFWKREVLKQRLCELALQDSTVIYNTWELDNWIGSKEPGFIIKHFICDVDSEGLTSRQKKAGHRAAVRLWTLDDTRSHLQQFLLDDETKVKKNIKDDDEGEIHPAMYKEKGYVLRGSILTNGFRVKLLSFKLRGLQDVRYRRWREDRLPSRLTSTEIPNVLICKKDIERLWPGVDVKDIRTLILNAGQPCIFGAFAHLLEEIEKKMRGKEVAKDLSPSDMEGVVATGPLDPASVSTSSVSSASTMASLLTPLDTSGGSSICKECLIAIHLVSALHDQPSPVTKTGPSASAIDYIKEVEQVEERLKAFYDGPDGKYKRDHWDMQRARHGEFQLIAHRLLGIVGGGLGMLSGPSKPVINGNDHQHREDLGRFYAQIGALTRLEVLKLKAIGQPDLANPKSFLSPYEMCLPGLLALEDPTSEGLQTGPLSRLGGLTKLRELRGSFLRFATFINQKTHRVSSHRATPYLRVEGLCQLLEIKRPGLCVRFDEDSTKYEDMRDE</sequence>
<name>A0A9P6EZE5_9FUNG</name>
<comment type="caution">
    <text evidence="1">The sequence shown here is derived from an EMBL/GenBank/DDBJ whole genome shotgun (WGS) entry which is preliminary data.</text>
</comment>
<dbReference type="EMBL" id="JAAAXW010000310">
    <property type="protein sequence ID" value="KAF9538389.1"/>
    <property type="molecule type" value="Genomic_DNA"/>
</dbReference>
<dbReference type="Proteomes" id="UP000723463">
    <property type="component" value="Unassembled WGS sequence"/>
</dbReference>
<proteinExistence type="predicted"/>
<protein>
    <submittedName>
        <fullName evidence="1">Uncharacterized protein</fullName>
    </submittedName>
</protein>